<keyword evidence="2 4" id="KW-0863">Zinc-finger</keyword>
<feature type="compositionally biased region" description="Acidic residues" evidence="5">
    <location>
        <begin position="81"/>
        <end position="112"/>
    </location>
</feature>
<dbReference type="PANTHER" id="PTHR46293">
    <property type="entry name" value="E3 UBIQUITIN PROTEIN LIGASE DRIP1"/>
    <property type="match status" value="1"/>
</dbReference>
<organism evidence="7 8">
    <name type="scientific">Camelina sativa</name>
    <name type="common">False flax</name>
    <name type="synonym">Myagrum sativum</name>
    <dbReference type="NCBI Taxonomy" id="90675"/>
    <lineage>
        <taxon>Eukaryota</taxon>
        <taxon>Viridiplantae</taxon>
        <taxon>Streptophyta</taxon>
        <taxon>Embryophyta</taxon>
        <taxon>Tracheophyta</taxon>
        <taxon>Spermatophyta</taxon>
        <taxon>Magnoliopsida</taxon>
        <taxon>eudicotyledons</taxon>
        <taxon>Gunneridae</taxon>
        <taxon>Pentapetalae</taxon>
        <taxon>rosids</taxon>
        <taxon>malvids</taxon>
        <taxon>Brassicales</taxon>
        <taxon>Brassicaceae</taxon>
        <taxon>Camelineae</taxon>
        <taxon>Camelina</taxon>
    </lineage>
</organism>
<evidence type="ECO:0000313" key="8">
    <source>
        <dbReference type="RefSeq" id="XP_019091100.1"/>
    </source>
</evidence>
<proteinExistence type="predicted"/>
<dbReference type="InterPro" id="IPR017907">
    <property type="entry name" value="Znf_RING_CS"/>
</dbReference>
<keyword evidence="3" id="KW-0862">Zinc</keyword>
<dbReference type="InterPro" id="IPR001841">
    <property type="entry name" value="Znf_RING"/>
</dbReference>
<evidence type="ECO:0000256" key="3">
    <source>
        <dbReference type="ARBA" id="ARBA00022833"/>
    </source>
</evidence>
<evidence type="ECO:0000313" key="7">
    <source>
        <dbReference type="Proteomes" id="UP000694864"/>
    </source>
</evidence>
<accession>A0ABM1QWG2</accession>
<dbReference type="Gene3D" id="3.30.40.10">
    <property type="entry name" value="Zinc/RING finger domain, C3HC4 (zinc finger)"/>
    <property type="match status" value="1"/>
</dbReference>
<dbReference type="PROSITE" id="PS00518">
    <property type="entry name" value="ZF_RING_1"/>
    <property type="match status" value="1"/>
</dbReference>
<name>A0ABM1QWG2_CAMSA</name>
<evidence type="ECO:0000259" key="6">
    <source>
        <dbReference type="PROSITE" id="PS50089"/>
    </source>
</evidence>
<evidence type="ECO:0000256" key="1">
    <source>
        <dbReference type="ARBA" id="ARBA00022723"/>
    </source>
</evidence>
<dbReference type="PANTHER" id="PTHR46293:SF13">
    <property type="entry name" value="UBIQUITIN-LIKE DOMAIN-CONTAINING PROTEIN"/>
    <property type="match status" value="1"/>
</dbReference>
<evidence type="ECO:0000256" key="2">
    <source>
        <dbReference type="ARBA" id="ARBA00022771"/>
    </source>
</evidence>
<keyword evidence="1" id="KW-0479">Metal-binding</keyword>
<dbReference type="InterPro" id="IPR013083">
    <property type="entry name" value="Znf_RING/FYVE/PHD"/>
</dbReference>
<dbReference type="RefSeq" id="XP_019091100.1">
    <property type="nucleotide sequence ID" value="XM_019235555.1"/>
</dbReference>
<dbReference type="SMART" id="SM00184">
    <property type="entry name" value="RING"/>
    <property type="match status" value="1"/>
</dbReference>
<dbReference type="SUPFAM" id="SSF57850">
    <property type="entry name" value="RING/U-box"/>
    <property type="match status" value="1"/>
</dbReference>
<dbReference type="InterPro" id="IPR027370">
    <property type="entry name" value="Znf-RING_euk"/>
</dbReference>
<evidence type="ECO:0000256" key="5">
    <source>
        <dbReference type="SAM" id="MobiDB-lite"/>
    </source>
</evidence>
<reference evidence="8" key="2">
    <citation type="submission" date="2025-08" db="UniProtKB">
        <authorList>
            <consortium name="RefSeq"/>
        </authorList>
    </citation>
    <scope>IDENTIFICATION</scope>
    <source>
        <tissue evidence="8">Leaf</tissue>
    </source>
</reference>
<feature type="domain" description="RING-type" evidence="6">
    <location>
        <begin position="11"/>
        <end position="51"/>
    </location>
</feature>
<dbReference type="Pfam" id="PF13445">
    <property type="entry name" value="zf-RING_UBOX"/>
    <property type="match status" value="1"/>
</dbReference>
<dbReference type="PROSITE" id="PS50089">
    <property type="entry name" value="ZF_RING_2"/>
    <property type="match status" value="1"/>
</dbReference>
<gene>
    <name evidence="8" type="primary">LOC104743792</name>
</gene>
<keyword evidence="7" id="KW-1185">Reference proteome</keyword>
<protein>
    <submittedName>
        <fullName evidence="8">E3 ubiquitin protein ligase DRIP1-like</fullName>
    </submittedName>
</protein>
<dbReference type="InterPro" id="IPR044807">
    <property type="entry name" value="DRIP1-like"/>
</dbReference>
<reference evidence="7" key="1">
    <citation type="journal article" date="2014" name="Nat. Commun.">
        <title>The emerging biofuel crop Camelina sativa retains a highly undifferentiated hexaploid genome structure.</title>
        <authorList>
            <person name="Kagale S."/>
            <person name="Koh C."/>
            <person name="Nixon J."/>
            <person name="Bollina V."/>
            <person name="Clarke W.E."/>
            <person name="Tuteja R."/>
            <person name="Spillane C."/>
            <person name="Robinson S.J."/>
            <person name="Links M.G."/>
            <person name="Clarke C."/>
            <person name="Higgins E.E."/>
            <person name="Huebert T."/>
            <person name="Sharpe A.G."/>
            <person name="Parkin I.A."/>
        </authorList>
    </citation>
    <scope>NUCLEOTIDE SEQUENCE [LARGE SCALE GENOMIC DNA]</scope>
    <source>
        <strain evidence="7">cv. DH55</strain>
    </source>
</reference>
<feature type="region of interest" description="Disordered" evidence="5">
    <location>
        <begin position="74"/>
        <end position="128"/>
    </location>
</feature>
<dbReference type="GeneID" id="104743792"/>
<sequence length="128" mass="14767">MDDKMRKLYSCVICTKLFDEATALKSCRHIFCWKCIHGKITEHAWHCCPICYADFGPDPLRRLKHDDPLLLTMERENLLSDTEDEEEADSDDDYMEESDSSDEDEDEETDSDDGLKAMVIDPKGKAKI</sequence>
<evidence type="ECO:0000256" key="4">
    <source>
        <dbReference type="PROSITE-ProRule" id="PRU00175"/>
    </source>
</evidence>
<dbReference type="Proteomes" id="UP000694864">
    <property type="component" value="Chromosome 14"/>
</dbReference>